<dbReference type="EMBL" id="MFKI01000028">
    <property type="protein sequence ID" value="OGG38085.1"/>
    <property type="molecule type" value="Genomic_DNA"/>
</dbReference>
<gene>
    <name evidence="6" type="ORF">A2127_02510</name>
</gene>
<dbReference type="Gene3D" id="3.30.450.40">
    <property type="match status" value="1"/>
</dbReference>
<keyword evidence="4" id="KW-0804">Transcription</keyword>
<dbReference type="SUPFAM" id="SSF55781">
    <property type="entry name" value="GAF domain-like"/>
    <property type="match status" value="1"/>
</dbReference>
<comment type="caution">
    <text evidence="6">The sequence shown here is derived from an EMBL/GenBank/DDBJ whole genome shotgun (WGS) entry which is preliminary data.</text>
</comment>
<dbReference type="Pfam" id="PF01628">
    <property type="entry name" value="HrcA"/>
    <property type="match status" value="1"/>
</dbReference>
<feature type="domain" description="Heat-inducible transcription repressor HrcA C-terminal" evidence="5">
    <location>
        <begin position="74"/>
        <end position="219"/>
    </location>
</feature>
<keyword evidence="2" id="KW-0805">Transcription regulation</keyword>
<sequence length="231" mass="26891">MLKERTKLVLDAAVRDYITVGKPVTSESLFGKYDFGIKPAMIRWELCALGEDDYFYQNHPSGGRIPTDKAYRFFINELLDSGEEARTSNRFEDLIENFFEGERTRLIEKMAGYLKTLSVGYEPETDWFMKSGFRNMLENLALTDRDEILEVVDDFENLSARLTKTVGKWHEEDEWPQVFLGKSPITKSPHLAVMVDCFRPANQELFVMVIGPKRMDYEKSLNVLRSLEREF</sequence>
<reference evidence="6 7" key="1">
    <citation type="journal article" date="2016" name="Nat. Commun.">
        <title>Thousands of microbial genomes shed light on interconnected biogeochemical processes in an aquifer system.</title>
        <authorList>
            <person name="Anantharaman K."/>
            <person name="Brown C.T."/>
            <person name="Hug L.A."/>
            <person name="Sharon I."/>
            <person name="Castelle C.J."/>
            <person name="Probst A.J."/>
            <person name="Thomas B.C."/>
            <person name="Singh A."/>
            <person name="Wilkins M.J."/>
            <person name="Karaoz U."/>
            <person name="Brodie E.L."/>
            <person name="Williams K.H."/>
            <person name="Hubbard S.S."/>
            <person name="Banfield J.F."/>
        </authorList>
    </citation>
    <scope>NUCLEOTIDE SEQUENCE [LARGE SCALE GENOMIC DNA]</scope>
</reference>
<evidence type="ECO:0000256" key="3">
    <source>
        <dbReference type="ARBA" id="ARBA00023016"/>
    </source>
</evidence>
<dbReference type="AlphaFoldDB" id="A0A1F6BMC8"/>
<evidence type="ECO:0000259" key="5">
    <source>
        <dbReference type="Pfam" id="PF01628"/>
    </source>
</evidence>
<evidence type="ECO:0000256" key="4">
    <source>
        <dbReference type="ARBA" id="ARBA00023163"/>
    </source>
</evidence>
<dbReference type="InterPro" id="IPR002571">
    <property type="entry name" value="HrcA"/>
</dbReference>
<keyword evidence="3" id="KW-0346">Stress response</keyword>
<dbReference type="InterPro" id="IPR036390">
    <property type="entry name" value="WH_DNA-bd_sf"/>
</dbReference>
<proteinExistence type="predicted"/>
<dbReference type="InterPro" id="IPR021153">
    <property type="entry name" value="HrcA_C"/>
</dbReference>
<dbReference type="Proteomes" id="UP000179324">
    <property type="component" value="Unassembled WGS sequence"/>
</dbReference>
<dbReference type="GO" id="GO:0045892">
    <property type="term" value="P:negative regulation of DNA-templated transcription"/>
    <property type="evidence" value="ECO:0007669"/>
    <property type="project" value="TreeGrafter"/>
</dbReference>
<evidence type="ECO:0000256" key="2">
    <source>
        <dbReference type="ARBA" id="ARBA00023015"/>
    </source>
</evidence>
<dbReference type="PANTHER" id="PTHR34824:SF1">
    <property type="entry name" value="HEAT-INDUCIBLE TRANSCRIPTION REPRESSOR HRCA"/>
    <property type="match status" value="1"/>
</dbReference>
<protein>
    <recommendedName>
        <fullName evidence="5">Heat-inducible transcription repressor HrcA C-terminal domain-containing protein</fullName>
    </recommendedName>
</protein>
<evidence type="ECO:0000256" key="1">
    <source>
        <dbReference type="ARBA" id="ARBA00022491"/>
    </source>
</evidence>
<dbReference type="InterPro" id="IPR036388">
    <property type="entry name" value="WH-like_DNA-bd_sf"/>
</dbReference>
<name>A0A1F6BMC8_9BACT</name>
<organism evidence="6 7">
    <name type="scientific">Candidatus Jorgensenbacteria bacterium GWC1_48_12</name>
    <dbReference type="NCBI Taxonomy" id="1798469"/>
    <lineage>
        <taxon>Bacteria</taxon>
        <taxon>Candidatus Joergenseniibacteriota</taxon>
    </lineage>
</organism>
<accession>A0A1F6BMC8</accession>
<dbReference type="GO" id="GO:0003677">
    <property type="term" value="F:DNA binding"/>
    <property type="evidence" value="ECO:0007669"/>
    <property type="project" value="InterPro"/>
</dbReference>
<dbReference type="SUPFAM" id="SSF46785">
    <property type="entry name" value="Winged helix' DNA-binding domain"/>
    <property type="match status" value="1"/>
</dbReference>
<dbReference type="InterPro" id="IPR029016">
    <property type="entry name" value="GAF-like_dom_sf"/>
</dbReference>
<evidence type="ECO:0000313" key="7">
    <source>
        <dbReference type="Proteomes" id="UP000179324"/>
    </source>
</evidence>
<dbReference type="Gene3D" id="1.10.10.10">
    <property type="entry name" value="Winged helix-like DNA-binding domain superfamily/Winged helix DNA-binding domain"/>
    <property type="match status" value="1"/>
</dbReference>
<evidence type="ECO:0000313" key="6">
    <source>
        <dbReference type="EMBL" id="OGG38085.1"/>
    </source>
</evidence>
<keyword evidence="1" id="KW-0678">Repressor</keyword>
<dbReference type="PANTHER" id="PTHR34824">
    <property type="entry name" value="HEAT-INDUCIBLE TRANSCRIPTION REPRESSOR HRCA"/>
    <property type="match status" value="1"/>
</dbReference>